<keyword evidence="3" id="KW-1185">Reference proteome</keyword>
<organism evidence="2 3">
    <name type="scientific">Labrys miyagiensis</name>
    <dbReference type="NCBI Taxonomy" id="346912"/>
    <lineage>
        <taxon>Bacteria</taxon>
        <taxon>Pseudomonadati</taxon>
        <taxon>Pseudomonadota</taxon>
        <taxon>Alphaproteobacteria</taxon>
        <taxon>Hyphomicrobiales</taxon>
        <taxon>Xanthobacteraceae</taxon>
        <taxon>Labrys</taxon>
    </lineage>
</organism>
<evidence type="ECO:0000256" key="1">
    <source>
        <dbReference type="SAM" id="SignalP"/>
    </source>
</evidence>
<sequence>MLLANLMALIAYHIFAIMTASPAKPTFVFPRFKSGWAGYLARADQEAVAFEGAESRNDCERVAKNPSKSRSM</sequence>
<reference evidence="3" key="1">
    <citation type="journal article" date="2019" name="Int. J. Syst. Evol. Microbiol.">
        <title>The Global Catalogue of Microorganisms (GCM) 10K type strain sequencing project: providing services to taxonomists for standard genome sequencing and annotation.</title>
        <authorList>
            <consortium name="The Broad Institute Genomics Platform"/>
            <consortium name="The Broad Institute Genome Sequencing Center for Infectious Disease"/>
            <person name="Wu L."/>
            <person name="Ma J."/>
        </authorList>
    </citation>
    <scope>NUCLEOTIDE SEQUENCE [LARGE SCALE GENOMIC DNA]</scope>
    <source>
        <strain evidence="3">NBRC 101365</strain>
    </source>
</reference>
<proteinExistence type="predicted"/>
<gene>
    <name evidence="2" type="ORF">GCM10007874_31250</name>
</gene>
<feature type="signal peptide" evidence="1">
    <location>
        <begin position="1"/>
        <end position="23"/>
    </location>
</feature>
<comment type="caution">
    <text evidence="2">The sequence shown here is derived from an EMBL/GenBank/DDBJ whole genome shotgun (WGS) entry which is preliminary data.</text>
</comment>
<accession>A0ABQ6CK63</accession>
<name>A0ABQ6CK63_9HYPH</name>
<protein>
    <submittedName>
        <fullName evidence="2">Uncharacterized protein</fullName>
    </submittedName>
</protein>
<evidence type="ECO:0000313" key="2">
    <source>
        <dbReference type="EMBL" id="GLS20108.1"/>
    </source>
</evidence>
<feature type="chain" id="PRO_5047087082" evidence="1">
    <location>
        <begin position="24"/>
        <end position="72"/>
    </location>
</feature>
<keyword evidence="1" id="KW-0732">Signal</keyword>
<dbReference type="EMBL" id="BSPC01000027">
    <property type="protein sequence ID" value="GLS20108.1"/>
    <property type="molecule type" value="Genomic_DNA"/>
</dbReference>
<dbReference type="RefSeq" id="WP_284313203.1">
    <property type="nucleotide sequence ID" value="NZ_BSPC01000027.1"/>
</dbReference>
<dbReference type="Proteomes" id="UP001156882">
    <property type="component" value="Unassembled WGS sequence"/>
</dbReference>
<evidence type="ECO:0000313" key="3">
    <source>
        <dbReference type="Proteomes" id="UP001156882"/>
    </source>
</evidence>